<sequence>MVDFIFIGGSPGSGKTSVCNLINQDKSWVLIDFGWLREFHLNREWSNTSDEEEHMSFENLIFILKNYHHYGYKNVLVNDLSDERLSQLSNYLSPDELKYLIVTLTVGNDDILKQRVLEPTRDSGFRNFERAIEVNRNIKLRELVKNEVQLDNTIMTVKETADKVLEILEEFQKKL</sequence>
<dbReference type="InterPro" id="IPR027417">
    <property type="entry name" value="P-loop_NTPase"/>
</dbReference>
<organism evidence="1 3">
    <name type="scientific">Adineta steineri</name>
    <dbReference type="NCBI Taxonomy" id="433720"/>
    <lineage>
        <taxon>Eukaryota</taxon>
        <taxon>Metazoa</taxon>
        <taxon>Spiralia</taxon>
        <taxon>Gnathifera</taxon>
        <taxon>Rotifera</taxon>
        <taxon>Eurotatoria</taxon>
        <taxon>Bdelloidea</taxon>
        <taxon>Adinetida</taxon>
        <taxon>Adinetidae</taxon>
        <taxon>Adineta</taxon>
    </lineage>
</organism>
<protein>
    <recommendedName>
        <fullName evidence="4">Nucleotide kinase</fullName>
    </recommendedName>
</protein>
<dbReference type="Proteomes" id="UP000663868">
    <property type="component" value="Unassembled WGS sequence"/>
</dbReference>
<dbReference type="SUPFAM" id="SSF52540">
    <property type="entry name" value="P-loop containing nucleoside triphosphate hydrolases"/>
    <property type="match status" value="1"/>
</dbReference>
<proteinExistence type="predicted"/>
<evidence type="ECO:0008006" key="4">
    <source>
        <dbReference type="Google" id="ProtNLM"/>
    </source>
</evidence>
<dbReference type="Gene3D" id="3.40.50.300">
    <property type="entry name" value="P-loop containing nucleotide triphosphate hydrolases"/>
    <property type="match status" value="1"/>
</dbReference>
<accession>A0A815BQ62</accession>
<evidence type="ECO:0000313" key="3">
    <source>
        <dbReference type="Proteomes" id="UP000663860"/>
    </source>
</evidence>
<dbReference type="Proteomes" id="UP000663860">
    <property type="component" value="Unassembled WGS sequence"/>
</dbReference>
<comment type="caution">
    <text evidence="1">The sequence shown here is derived from an EMBL/GenBank/DDBJ whole genome shotgun (WGS) entry which is preliminary data.</text>
</comment>
<evidence type="ECO:0000313" key="1">
    <source>
        <dbReference type="EMBL" id="CAF1274799.1"/>
    </source>
</evidence>
<gene>
    <name evidence="1" type="ORF">IZO911_LOCUS32630</name>
    <name evidence="2" type="ORF">KXQ929_LOCUS34641</name>
</gene>
<dbReference type="EMBL" id="CAJNOE010000571">
    <property type="protein sequence ID" value="CAF1274799.1"/>
    <property type="molecule type" value="Genomic_DNA"/>
</dbReference>
<reference evidence="1" key="1">
    <citation type="submission" date="2021-02" db="EMBL/GenBank/DDBJ databases">
        <authorList>
            <person name="Nowell W R."/>
        </authorList>
    </citation>
    <scope>NUCLEOTIDE SEQUENCE</scope>
</reference>
<name>A0A815BQ62_9BILA</name>
<dbReference type="AlphaFoldDB" id="A0A815BQ62"/>
<evidence type="ECO:0000313" key="2">
    <source>
        <dbReference type="EMBL" id="CAF4103027.1"/>
    </source>
</evidence>
<dbReference type="EMBL" id="CAJOBB010004780">
    <property type="protein sequence ID" value="CAF4103027.1"/>
    <property type="molecule type" value="Genomic_DNA"/>
</dbReference>